<dbReference type="InterPro" id="IPR018062">
    <property type="entry name" value="HTH_AraC-typ_CS"/>
</dbReference>
<evidence type="ECO:0000256" key="2">
    <source>
        <dbReference type="ARBA" id="ARBA00023125"/>
    </source>
</evidence>
<protein>
    <submittedName>
        <fullName evidence="5">AraC-like DNA-binding protein</fullName>
    </submittedName>
</protein>
<dbReference type="GO" id="GO:0043565">
    <property type="term" value="F:sequence-specific DNA binding"/>
    <property type="evidence" value="ECO:0007669"/>
    <property type="project" value="InterPro"/>
</dbReference>
<dbReference type="GO" id="GO:0003700">
    <property type="term" value="F:DNA-binding transcription factor activity"/>
    <property type="evidence" value="ECO:0007669"/>
    <property type="project" value="InterPro"/>
</dbReference>
<dbReference type="SUPFAM" id="SSF46689">
    <property type="entry name" value="Homeodomain-like"/>
    <property type="match status" value="1"/>
</dbReference>
<dbReference type="PANTHER" id="PTHR11019">
    <property type="entry name" value="HTH-TYPE TRANSCRIPTIONAL REGULATOR NIMR"/>
    <property type="match status" value="1"/>
</dbReference>
<comment type="caution">
    <text evidence="5">The sequence shown here is derived from an EMBL/GenBank/DDBJ whole genome shotgun (WGS) entry which is preliminary data.</text>
</comment>
<name>A0A2S6HBY9_9GAMM</name>
<dbReference type="PROSITE" id="PS01124">
    <property type="entry name" value="HTH_ARAC_FAMILY_2"/>
    <property type="match status" value="1"/>
</dbReference>
<dbReference type="InterPro" id="IPR018060">
    <property type="entry name" value="HTH_AraC"/>
</dbReference>
<organism evidence="5 6">
    <name type="scientific">Methylobacter tundripaludum</name>
    <dbReference type="NCBI Taxonomy" id="173365"/>
    <lineage>
        <taxon>Bacteria</taxon>
        <taxon>Pseudomonadati</taxon>
        <taxon>Pseudomonadota</taxon>
        <taxon>Gammaproteobacteria</taxon>
        <taxon>Methylococcales</taxon>
        <taxon>Methylococcaceae</taxon>
        <taxon>Methylobacter</taxon>
    </lineage>
</organism>
<dbReference type="PROSITE" id="PS00041">
    <property type="entry name" value="HTH_ARAC_FAMILY_1"/>
    <property type="match status" value="1"/>
</dbReference>
<proteinExistence type="predicted"/>
<dbReference type="Gene3D" id="1.10.10.60">
    <property type="entry name" value="Homeodomain-like"/>
    <property type="match status" value="1"/>
</dbReference>
<evidence type="ECO:0000256" key="3">
    <source>
        <dbReference type="ARBA" id="ARBA00023163"/>
    </source>
</evidence>
<reference evidence="5 6" key="1">
    <citation type="submission" date="2018-02" db="EMBL/GenBank/DDBJ databases">
        <title>Subsurface microbial communities from deep shales in Ohio and West Virginia, USA.</title>
        <authorList>
            <person name="Wrighton K."/>
        </authorList>
    </citation>
    <scope>NUCLEOTIDE SEQUENCE [LARGE SCALE GENOMIC DNA]</scope>
    <source>
        <strain evidence="5 6">OWC-DMM</strain>
    </source>
</reference>
<evidence type="ECO:0000313" key="6">
    <source>
        <dbReference type="Proteomes" id="UP000240010"/>
    </source>
</evidence>
<keyword evidence="2 5" id="KW-0238">DNA-binding</keyword>
<accession>A0A2S6HBY9</accession>
<dbReference type="AlphaFoldDB" id="A0A2S6HBY9"/>
<dbReference type="RefSeq" id="WP_104429495.1">
    <property type="nucleotide sequence ID" value="NZ_PTIZ01000007.1"/>
</dbReference>
<keyword evidence="3" id="KW-0804">Transcription</keyword>
<sequence length="254" mass="29546">MLKLYPAYMRLFIWRSRSLYFGPSVHLDAHAYATVALHVGIYRPFRIKIANGAWQSCRCAIVPAGILHELDFEGGIHGKLFIERDSSDYLYFQRRFACPEQSLSLFQDDELIEQLCWIYERDPDKTVIENCLSDLLRCNGELNLVLDPRVQTAIDLICDEPDYNFSQQYLADRADLSPSRFLHLFKQHTDVPYRRFRTWKRLFLALESLNAVDNMTVAALDAGFADATHFSHSFRDNFGINPAYVFRGINRFEV</sequence>
<dbReference type="Pfam" id="PF12833">
    <property type="entry name" value="HTH_18"/>
    <property type="match status" value="1"/>
</dbReference>
<evidence type="ECO:0000256" key="1">
    <source>
        <dbReference type="ARBA" id="ARBA00023015"/>
    </source>
</evidence>
<dbReference type="PANTHER" id="PTHR11019:SF159">
    <property type="entry name" value="TRANSCRIPTIONAL REGULATOR-RELATED"/>
    <property type="match status" value="1"/>
</dbReference>
<evidence type="ECO:0000313" key="5">
    <source>
        <dbReference type="EMBL" id="PPK74997.1"/>
    </source>
</evidence>
<dbReference type="EMBL" id="PTIZ01000007">
    <property type="protein sequence ID" value="PPK74997.1"/>
    <property type="molecule type" value="Genomic_DNA"/>
</dbReference>
<dbReference type="InterPro" id="IPR009057">
    <property type="entry name" value="Homeodomain-like_sf"/>
</dbReference>
<evidence type="ECO:0000259" key="4">
    <source>
        <dbReference type="PROSITE" id="PS01124"/>
    </source>
</evidence>
<gene>
    <name evidence="5" type="ORF">B0F87_107240</name>
</gene>
<dbReference type="SMART" id="SM00342">
    <property type="entry name" value="HTH_ARAC"/>
    <property type="match status" value="1"/>
</dbReference>
<feature type="domain" description="HTH araC/xylS-type" evidence="4">
    <location>
        <begin position="151"/>
        <end position="248"/>
    </location>
</feature>
<dbReference type="Proteomes" id="UP000240010">
    <property type="component" value="Unassembled WGS sequence"/>
</dbReference>
<keyword evidence="1" id="KW-0805">Transcription regulation</keyword>